<gene>
    <name evidence="1" type="ORF">ACFQ5L_08915</name>
</gene>
<sequence>MLFTGDEALQERRALMYAFDAERQYLYDLALEHRFDTKTIYKLYSGILLAESLVLDPANQAE</sequence>
<accession>A0ABW4C0V0</accession>
<dbReference type="RefSeq" id="WP_223876796.1">
    <property type="nucleotide sequence ID" value="NZ_BJDL01000017.1"/>
</dbReference>
<reference evidence="2" key="1">
    <citation type="journal article" date="2019" name="Int. J. Syst. Evol. Microbiol.">
        <title>The Global Catalogue of Microorganisms (GCM) 10K type strain sequencing project: providing services to taxonomists for standard genome sequencing and annotation.</title>
        <authorList>
            <consortium name="The Broad Institute Genomics Platform"/>
            <consortium name="The Broad Institute Genome Sequencing Center for Infectious Disease"/>
            <person name="Wu L."/>
            <person name="Ma J."/>
        </authorList>
    </citation>
    <scope>NUCLEOTIDE SEQUENCE [LARGE SCALE GENOMIC DNA]</scope>
    <source>
        <strain evidence="2">CCM 8931</strain>
    </source>
</reference>
<proteinExistence type="predicted"/>
<comment type="caution">
    <text evidence="1">The sequence shown here is derived from an EMBL/GenBank/DDBJ whole genome shotgun (WGS) entry which is preliminary data.</text>
</comment>
<evidence type="ECO:0000313" key="2">
    <source>
        <dbReference type="Proteomes" id="UP001597188"/>
    </source>
</evidence>
<dbReference type="EMBL" id="JBHTOJ010000018">
    <property type="protein sequence ID" value="MFD1421076.1"/>
    <property type="molecule type" value="Genomic_DNA"/>
</dbReference>
<protein>
    <submittedName>
        <fullName evidence="1">Uncharacterized protein</fullName>
    </submittedName>
</protein>
<dbReference type="Proteomes" id="UP001597188">
    <property type="component" value="Unassembled WGS sequence"/>
</dbReference>
<evidence type="ECO:0000313" key="1">
    <source>
        <dbReference type="EMBL" id="MFD1421076.1"/>
    </source>
</evidence>
<keyword evidence="2" id="KW-1185">Reference proteome</keyword>
<organism evidence="1 2">
    <name type="scientific">Lactiplantibacillus songbeiensis</name>
    <dbReference type="NCBI Taxonomy" id="2559920"/>
    <lineage>
        <taxon>Bacteria</taxon>
        <taxon>Bacillati</taxon>
        <taxon>Bacillota</taxon>
        <taxon>Bacilli</taxon>
        <taxon>Lactobacillales</taxon>
        <taxon>Lactobacillaceae</taxon>
        <taxon>Lactiplantibacillus</taxon>
    </lineage>
</organism>
<name>A0ABW4C0V0_9LACO</name>